<evidence type="ECO:0000313" key="2">
    <source>
        <dbReference type="Proteomes" id="UP001497744"/>
    </source>
</evidence>
<dbReference type="EMBL" id="BPLF01000001">
    <property type="protein sequence ID" value="GIX61353.1"/>
    <property type="molecule type" value="Genomic_DNA"/>
</dbReference>
<dbReference type="Pfam" id="PF12785">
    <property type="entry name" value="VESA1_N"/>
    <property type="match status" value="1"/>
</dbReference>
<name>A0AAV4LNN6_BABCB</name>
<dbReference type="GeneID" id="94192836"/>
<gene>
    <name evidence="1" type="ORF">BcabD6B2_07880</name>
</gene>
<dbReference type="RefSeq" id="XP_067713424.1">
    <property type="nucleotide sequence ID" value="XM_067857323.1"/>
</dbReference>
<protein>
    <submittedName>
        <fullName evidence="1">Variant erythrocyte surface antigen-1 family protein</fullName>
    </submittedName>
</protein>
<keyword evidence="2" id="KW-1185">Reference proteome</keyword>
<comment type="caution">
    <text evidence="1">The sequence shown here is derived from an EMBL/GenBank/DDBJ whole genome shotgun (WGS) entry which is preliminary data.</text>
</comment>
<organism evidence="1 2">
    <name type="scientific">Babesia caballi</name>
    <dbReference type="NCBI Taxonomy" id="5871"/>
    <lineage>
        <taxon>Eukaryota</taxon>
        <taxon>Sar</taxon>
        <taxon>Alveolata</taxon>
        <taxon>Apicomplexa</taxon>
        <taxon>Aconoidasida</taxon>
        <taxon>Piroplasmida</taxon>
        <taxon>Babesiidae</taxon>
        <taxon>Babesia</taxon>
    </lineage>
</organism>
<dbReference type="AlphaFoldDB" id="A0AAV4LNN6"/>
<accession>A0AAV4LNN6</accession>
<dbReference type="InterPro" id="IPR024751">
    <property type="entry name" value="VESA1"/>
</dbReference>
<sequence length="546" mass="59982">MFEKLKDIVNNHESGGDNVDSLQSFLGEVFKGSGNERSNGFENLCEKLKALFGDNNIKSGMTNTDKHIDLKSLNNAVTDQAKKLKPSRFTNSTAKALAAGVKGAATAFLAELQTKAYTSFYKGADNKDVGNDQCAKIFLGCLPLYYQAFTYIYWRCDSSGNGEWETQTFDGSKGHHLKYFMFAMNYETSYLNNRRGSEVLSGAIKSFADFKEGMTAAAGTAGQRASAVSKAFNKLYPSVSSHTSNQKPTYPEFLAELHKKFTETIKNPQTQGNSLAALYYCALFYFKCQQQKNVTKAVKIPSTIREMLYYLAAFPFSPNYDAFNTYVTDHFKKLSKSESDEVYDAALMIPVADSGISTEATVKSGGNTVSAADIKDYLTETCMYSMSALGWLHGPGASKNTEEPWLHELFCNTQFNLGYSSGQAILNTLSNCTYALQFQLSFLFSTCGNIGLKCGWQECTYGKEMNPNGSGNPFLTSHICPGLKCGSPGRSKAKAAAKAPTPPPSRPLLLGRFRHLALALPPLLTTCPTTLKARCAIPRWAFRQTI</sequence>
<dbReference type="Proteomes" id="UP001497744">
    <property type="component" value="Unassembled WGS sequence"/>
</dbReference>
<proteinExistence type="predicted"/>
<reference evidence="1 2" key="1">
    <citation type="submission" date="2021-06" db="EMBL/GenBank/DDBJ databases">
        <title>Genome sequence of Babesia caballi.</title>
        <authorList>
            <person name="Yamagishi J."/>
            <person name="Kidaka T."/>
            <person name="Ochi A."/>
        </authorList>
    </citation>
    <scope>NUCLEOTIDE SEQUENCE [LARGE SCALE GENOMIC DNA]</scope>
    <source>
        <strain evidence="1">USDA-D6B2</strain>
    </source>
</reference>
<evidence type="ECO:0000313" key="1">
    <source>
        <dbReference type="EMBL" id="GIX61353.1"/>
    </source>
</evidence>